<protein>
    <submittedName>
        <fullName evidence="1">PAZ domain protein</fullName>
    </submittedName>
</protein>
<evidence type="ECO:0000313" key="3">
    <source>
        <dbReference type="Proteomes" id="UP000002051"/>
    </source>
</evidence>
<dbReference type="STRING" id="3880.A0A072U3M8"/>
<dbReference type="PANTHER" id="PTHR22891">
    <property type="entry name" value="EUKARYOTIC TRANSLATION INITIATION FACTOR 2C"/>
    <property type="match status" value="1"/>
</dbReference>
<dbReference type="SUPFAM" id="SSF101690">
    <property type="entry name" value="PAZ domain"/>
    <property type="match status" value="1"/>
</dbReference>
<evidence type="ECO:0000313" key="2">
    <source>
        <dbReference type="EnsemblPlants" id="KEH24322"/>
    </source>
</evidence>
<proteinExistence type="predicted"/>
<dbReference type="Gene3D" id="2.170.260.10">
    <property type="entry name" value="paz domain"/>
    <property type="match status" value="1"/>
</dbReference>
<evidence type="ECO:0000313" key="1">
    <source>
        <dbReference type="EMBL" id="KEH24322.1"/>
    </source>
</evidence>
<reference evidence="1 3" key="2">
    <citation type="journal article" date="2014" name="BMC Genomics">
        <title>An improved genome release (version Mt4.0) for the model legume Medicago truncatula.</title>
        <authorList>
            <person name="Tang H."/>
            <person name="Krishnakumar V."/>
            <person name="Bidwell S."/>
            <person name="Rosen B."/>
            <person name="Chan A."/>
            <person name="Zhou S."/>
            <person name="Gentzbittel L."/>
            <person name="Childs K.L."/>
            <person name="Yandell M."/>
            <person name="Gundlach H."/>
            <person name="Mayer K.F."/>
            <person name="Schwartz D.C."/>
            <person name="Town C.D."/>
        </authorList>
    </citation>
    <scope>GENOME REANNOTATION</scope>
    <source>
        <strain evidence="1">A17</strain>
        <strain evidence="2 3">cv. Jemalong A17</strain>
    </source>
</reference>
<sequence>MFLVQPPHHISTILLHLPTLPPPHQKSLATSLINLNLTSYVCSSISSLENPIEEESEDKVLPPKFKFKVSGVLQSSMIPLFTLKKRGALPGVYDYFDNQRKIALHYSADLPCINVRKPKRPTYVLIEALKTRDYGSEPMKIVQPVKIEKWYVVNFSARYDVQGLVRVLIKCGGMKGIVRLAPPVVRVEKMLEPVQSKLPGAPKFLLCLLPERKNTDLYALYLFNKSDVIITRKINHVHSRRLNLTTKLDNLILQSLDK</sequence>
<dbReference type="Proteomes" id="UP000002051">
    <property type="component" value="Unassembled WGS sequence"/>
</dbReference>
<gene>
    <name evidence="1" type="ordered locus">MTR_7g107230</name>
</gene>
<reference evidence="2" key="3">
    <citation type="submission" date="2015-04" db="UniProtKB">
        <authorList>
            <consortium name="EnsemblPlants"/>
        </authorList>
    </citation>
    <scope>IDENTIFICATION</scope>
    <source>
        <strain evidence="2">cv. Jemalong A17</strain>
    </source>
</reference>
<dbReference type="EMBL" id="CM001223">
    <property type="protein sequence ID" value="KEH24322.1"/>
    <property type="molecule type" value="Genomic_DNA"/>
</dbReference>
<dbReference type="AlphaFoldDB" id="A0A072U3M8"/>
<dbReference type="InterPro" id="IPR036085">
    <property type="entry name" value="PAZ_dom_sf"/>
</dbReference>
<name>A0A072U3M8_MEDTR</name>
<organism evidence="1 3">
    <name type="scientific">Medicago truncatula</name>
    <name type="common">Barrel medic</name>
    <name type="synonym">Medicago tribuloides</name>
    <dbReference type="NCBI Taxonomy" id="3880"/>
    <lineage>
        <taxon>Eukaryota</taxon>
        <taxon>Viridiplantae</taxon>
        <taxon>Streptophyta</taxon>
        <taxon>Embryophyta</taxon>
        <taxon>Tracheophyta</taxon>
        <taxon>Spermatophyta</taxon>
        <taxon>Magnoliopsida</taxon>
        <taxon>eudicotyledons</taxon>
        <taxon>Gunneridae</taxon>
        <taxon>Pentapetalae</taxon>
        <taxon>rosids</taxon>
        <taxon>fabids</taxon>
        <taxon>Fabales</taxon>
        <taxon>Fabaceae</taxon>
        <taxon>Papilionoideae</taxon>
        <taxon>50 kb inversion clade</taxon>
        <taxon>NPAAA clade</taxon>
        <taxon>Hologalegina</taxon>
        <taxon>IRL clade</taxon>
        <taxon>Trifolieae</taxon>
        <taxon>Medicago</taxon>
    </lineage>
</organism>
<dbReference type="HOGENOM" id="CLU_1079142_0_0_1"/>
<accession>A0A072U3M8</accession>
<dbReference type="EnsemblPlants" id="KEH24322">
    <property type="protein sequence ID" value="KEH24322"/>
    <property type="gene ID" value="MTR_7g107230"/>
</dbReference>
<dbReference type="Gene3D" id="3.40.50.2300">
    <property type="match status" value="1"/>
</dbReference>
<reference evidence="1 3" key="1">
    <citation type="journal article" date="2011" name="Nature">
        <title>The Medicago genome provides insight into the evolution of rhizobial symbioses.</title>
        <authorList>
            <person name="Young N.D."/>
            <person name="Debelle F."/>
            <person name="Oldroyd G.E."/>
            <person name="Geurts R."/>
            <person name="Cannon S.B."/>
            <person name="Udvardi M.K."/>
            <person name="Benedito V.A."/>
            <person name="Mayer K.F."/>
            <person name="Gouzy J."/>
            <person name="Schoof H."/>
            <person name="Van de Peer Y."/>
            <person name="Proost S."/>
            <person name="Cook D.R."/>
            <person name="Meyers B.C."/>
            <person name="Spannagl M."/>
            <person name="Cheung F."/>
            <person name="De Mita S."/>
            <person name="Krishnakumar V."/>
            <person name="Gundlach H."/>
            <person name="Zhou S."/>
            <person name="Mudge J."/>
            <person name="Bharti A.K."/>
            <person name="Murray J.D."/>
            <person name="Naoumkina M.A."/>
            <person name="Rosen B."/>
            <person name="Silverstein K.A."/>
            <person name="Tang H."/>
            <person name="Rombauts S."/>
            <person name="Zhao P.X."/>
            <person name="Zhou P."/>
            <person name="Barbe V."/>
            <person name="Bardou P."/>
            <person name="Bechner M."/>
            <person name="Bellec A."/>
            <person name="Berger A."/>
            <person name="Berges H."/>
            <person name="Bidwell S."/>
            <person name="Bisseling T."/>
            <person name="Choisne N."/>
            <person name="Couloux A."/>
            <person name="Denny R."/>
            <person name="Deshpande S."/>
            <person name="Dai X."/>
            <person name="Doyle J.J."/>
            <person name="Dudez A.M."/>
            <person name="Farmer A.D."/>
            <person name="Fouteau S."/>
            <person name="Franken C."/>
            <person name="Gibelin C."/>
            <person name="Gish J."/>
            <person name="Goldstein S."/>
            <person name="Gonzalez A.J."/>
            <person name="Green P.J."/>
            <person name="Hallab A."/>
            <person name="Hartog M."/>
            <person name="Hua A."/>
            <person name="Humphray S.J."/>
            <person name="Jeong D.H."/>
            <person name="Jing Y."/>
            <person name="Jocker A."/>
            <person name="Kenton S.M."/>
            <person name="Kim D.J."/>
            <person name="Klee K."/>
            <person name="Lai H."/>
            <person name="Lang C."/>
            <person name="Lin S."/>
            <person name="Macmil S.L."/>
            <person name="Magdelenat G."/>
            <person name="Matthews L."/>
            <person name="McCorrison J."/>
            <person name="Monaghan E.L."/>
            <person name="Mun J.H."/>
            <person name="Najar F.Z."/>
            <person name="Nicholson C."/>
            <person name="Noirot C."/>
            <person name="O'Bleness M."/>
            <person name="Paule C.R."/>
            <person name="Poulain J."/>
            <person name="Prion F."/>
            <person name="Qin B."/>
            <person name="Qu C."/>
            <person name="Retzel E.F."/>
            <person name="Riddle C."/>
            <person name="Sallet E."/>
            <person name="Samain S."/>
            <person name="Samson N."/>
            <person name="Sanders I."/>
            <person name="Saurat O."/>
            <person name="Scarpelli C."/>
            <person name="Schiex T."/>
            <person name="Segurens B."/>
            <person name="Severin A.J."/>
            <person name="Sherrier D.J."/>
            <person name="Shi R."/>
            <person name="Sims S."/>
            <person name="Singer S.R."/>
            <person name="Sinharoy S."/>
            <person name="Sterck L."/>
            <person name="Viollet A."/>
            <person name="Wang B.B."/>
            <person name="Wang K."/>
            <person name="Wang M."/>
            <person name="Wang X."/>
            <person name="Warfsmann J."/>
            <person name="Weissenbach J."/>
            <person name="White D.D."/>
            <person name="White J.D."/>
            <person name="Wiley G.B."/>
            <person name="Wincker P."/>
            <person name="Xing Y."/>
            <person name="Yang L."/>
            <person name="Yao Z."/>
            <person name="Ying F."/>
            <person name="Zhai J."/>
            <person name="Zhou L."/>
            <person name="Zuber A."/>
            <person name="Denarie J."/>
            <person name="Dixon R.A."/>
            <person name="May G.D."/>
            <person name="Schwartz D.C."/>
            <person name="Rogers J."/>
            <person name="Quetier F."/>
            <person name="Town C.D."/>
            <person name="Roe B.A."/>
        </authorList>
    </citation>
    <scope>NUCLEOTIDE SEQUENCE [LARGE SCALE GENOMIC DNA]</scope>
    <source>
        <strain evidence="1">A17</strain>
        <strain evidence="2 3">cv. Jemalong A17</strain>
    </source>
</reference>
<keyword evidence="3" id="KW-1185">Reference proteome</keyword>